<evidence type="ECO:0000256" key="3">
    <source>
        <dbReference type="ARBA" id="ARBA00022617"/>
    </source>
</evidence>
<proteinExistence type="inferred from homology"/>
<dbReference type="Pfam" id="PF00067">
    <property type="entry name" value="p450"/>
    <property type="match status" value="2"/>
</dbReference>
<comment type="cofactor">
    <cofactor evidence="1 8">
        <name>heme</name>
        <dbReference type="ChEBI" id="CHEBI:30413"/>
    </cofactor>
</comment>
<dbReference type="CDD" id="cd11041">
    <property type="entry name" value="CYP503A1-like"/>
    <property type="match status" value="1"/>
</dbReference>
<dbReference type="PANTHER" id="PTHR46206:SF2">
    <property type="entry name" value="CYTOCHROME P450 MONOOXYGENASE AUSG-RELATED"/>
    <property type="match status" value="1"/>
</dbReference>
<evidence type="ECO:0000313" key="11">
    <source>
        <dbReference type="Proteomes" id="UP001056436"/>
    </source>
</evidence>
<evidence type="ECO:0000256" key="1">
    <source>
        <dbReference type="ARBA" id="ARBA00001971"/>
    </source>
</evidence>
<evidence type="ECO:0000313" key="10">
    <source>
        <dbReference type="EMBL" id="KAI3555011.1"/>
    </source>
</evidence>
<organism evidence="10 11">
    <name type="scientific">Colletotrichum abscissum</name>
    <dbReference type="NCBI Taxonomy" id="1671311"/>
    <lineage>
        <taxon>Eukaryota</taxon>
        <taxon>Fungi</taxon>
        <taxon>Dikarya</taxon>
        <taxon>Ascomycota</taxon>
        <taxon>Pezizomycotina</taxon>
        <taxon>Sordariomycetes</taxon>
        <taxon>Hypocreomycetidae</taxon>
        <taxon>Glomerellales</taxon>
        <taxon>Glomerellaceae</taxon>
        <taxon>Colletotrichum</taxon>
        <taxon>Colletotrichum acutatum species complex</taxon>
    </lineage>
</organism>
<keyword evidence="5" id="KW-0560">Oxidoreductase</keyword>
<dbReference type="OrthoDB" id="1844152at2759"/>
<feature type="binding site" description="axial binding residue" evidence="8">
    <location>
        <position position="477"/>
    </location>
    <ligand>
        <name>heme</name>
        <dbReference type="ChEBI" id="CHEBI:30413"/>
    </ligand>
    <ligandPart>
        <name>Fe</name>
        <dbReference type="ChEBI" id="CHEBI:18248"/>
    </ligandPart>
</feature>
<evidence type="ECO:0000256" key="5">
    <source>
        <dbReference type="ARBA" id="ARBA00023002"/>
    </source>
</evidence>
<dbReference type="GO" id="GO:0004497">
    <property type="term" value="F:monooxygenase activity"/>
    <property type="evidence" value="ECO:0007669"/>
    <property type="project" value="UniProtKB-KW"/>
</dbReference>
<keyword evidence="9" id="KW-0812">Transmembrane</keyword>
<dbReference type="Gene3D" id="1.10.630.10">
    <property type="entry name" value="Cytochrome P450"/>
    <property type="match status" value="1"/>
</dbReference>
<feature type="transmembrane region" description="Helical" evidence="9">
    <location>
        <begin position="16"/>
        <end position="34"/>
    </location>
</feature>
<dbReference type="PANTHER" id="PTHR46206">
    <property type="entry name" value="CYTOCHROME P450"/>
    <property type="match status" value="1"/>
</dbReference>
<dbReference type="Proteomes" id="UP001056436">
    <property type="component" value="Unassembled WGS sequence"/>
</dbReference>
<comment type="similarity">
    <text evidence="2">Belongs to the cytochrome P450 family.</text>
</comment>
<dbReference type="EMBL" id="SDAQ01000020">
    <property type="protein sequence ID" value="KAI3555011.1"/>
    <property type="molecule type" value="Genomic_DNA"/>
</dbReference>
<name>A0A9P9XIA9_9PEZI</name>
<keyword evidence="6 8" id="KW-0408">Iron</keyword>
<keyword evidence="7 10" id="KW-0503">Monooxygenase</keyword>
<evidence type="ECO:0000256" key="2">
    <source>
        <dbReference type="ARBA" id="ARBA00010617"/>
    </source>
</evidence>
<dbReference type="InterPro" id="IPR002401">
    <property type="entry name" value="Cyt_P450_E_grp-I"/>
</dbReference>
<keyword evidence="9" id="KW-1133">Transmembrane helix</keyword>
<dbReference type="GO" id="GO:0016705">
    <property type="term" value="F:oxidoreductase activity, acting on paired donors, with incorporation or reduction of molecular oxygen"/>
    <property type="evidence" value="ECO:0007669"/>
    <property type="project" value="InterPro"/>
</dbReference>
<keyword evidence="3 8" id="KW-0349">Heme</keyword>
<dbReference type="PRINTS" id="PR00463">
    <property type="entry name" value="EP450I"/>
</dbReference>
<evidence type="ECO:0000256" key="8">
    <source>
        <dbReference type="PIRSR" id="PIRSR602401-1"/>
    </source>
</evidence>
<sequence>MEIALDLLAQARGNNYVTVTVAVLSLVVFFYFNYSTQPFRGIPYVGGPKWDILNIKAQYRFVTDCKNLIKEGLQKYNGPFQVIGYVPITVLPPRYVPLIKDHPNLDFGKSAERRLFGQYPGLDWAHKINEDRIFQESLRINMTQYLSEATLLLAEEAREILSEFFPQTTEWTSYTFGKDAAEMGVRLSTLVFLGKRFTKNKEWLYICTQYPQGIFGAIGGLLSTPKFLRPVLYRFLPHIIALKKYGEVARTLILPEIEERRRLRDAGADVKFNDALEWYYKNSSKRGKEEDFDAVSAMISLAFASTHTTVDLLCNVLYDLAAHPECIGPMREEIDKVLAEDGGWKKTTLYKMRLMDSFLKETQRMNPVQLSTNSPKTQLKEFARQNPRVTNTLSHAAAMNRYVKQTTILSDGTRLPKGSLLAVSLEGLRDASQFANPDVFDGFRFARKRQEPGQENQWQFTSTRNEFPSFGHGQWSCPGRFLVANELKIFLAELLIRYDIGYPAGVTRPPCTWFATESQVNMDTPLVFKLREKA</sequence>
<evidence type="ECO:0000256" key="7">
    <source>
        <dbReference type="ARBA" id="ARBA00023033"/>
    </source>
</evidence>
<dbReference type="GO" id="GO:0020037">
    <property type="term" value="F:heme binding"/>
    <property type="evidence" value="ECO:0007669"/>
    <property type="project" value="InterPro"/>
</dbReference>
<comment type="caution">
    <text evidence="10">The sequence shown here is derived from an EMBL/GenBank/DDBJ whole genome shotgun (WGS) entry which is preliminary data.</text>
</comment>
<protein>
    <submittedName>
        <fullName evidence="10">P450 monooxygenase</fullName>
    </submittedName>
</protein>
<accession>A0A9P9XIA9</accession>
<keyword evidence="4 8" id="KW-0479">Metal-binding</keyword>
<keyword evidence="11" id="KW-1185">Reference proteome</keyword>
<evidence type="ECO:0000256" key="4">
    <source>
        <dbReference type="ARBA" id="ARBA00022723"/>
    </source>
</evidence>
<dbReference type="GO" id="GO:0005506">
    <property type="term" value="F:iron ion binding"/>
    <property type="evidence" value="ECO:0007669"/>
    <property type="project" value="InterPro"/>
</dbReference>
<dbReference type="AlphaFoldDB" id="A0A9P9XIA9"/>
<dbReference type="InterPro" id="IPR001128">
    <property type="entry name" value="Cyt_P450"/>
</dbReference>
<dbReference type="SUPFAM" id="SSF48264">
    <property type="entry name" value="Cytochrome P450"/>
    <property type="match status" value="1"/>
</dbReference>
<dbReference type="InterPro" id="IPR036396">
    <property type="entry name" value="Cyt_P450_sf"/>
</dbReference>
<evidence type="ECO:0000256" key="6">
    <source>
        <dbReference type="ARBA" id="ARBA00023004"/>
    </source>
</evidence>
<evidence type="ECO:0000256" key="9">
    <source>
        <dbReference type="SAM" id="Phobius"/>
    </source>
</evidence>
<keyword evidence="9" id="KW-0472">Membrane</keyword>
<reference evidence="10" key="1">
    <citation type="submission" date="2019-01" db="EMBL/GenBank/DDBJ databases">
        <title>Colletotrichum abscissum LGMF1257.</title>
        <authorList>
            <person name="Baroncelli R."/>
        </authorList>
    </citation>
    <scope>NUCLEOTIDE SEQUENCE</scope>
    <source>
        <strain evidence="10">Ca142</strain>
    </source>
</reference>
<gene>
    <name evidence="10" type="ORF">CABS02_04850</name>
</gene>